<dbReference type="EMBL" id="CM007894">
    <property type="protein sequence ID" value="OTG24503.1"/>
    <property type="molecule type" value="Genomic_DNA"/>
</dbReference>
<name>A0A251UNB2_HELAN</name>
<dbReference type="AlphaFoldDB" id="A0A251UNB2"/>
<gene>
    <name evidence="1" type="ORF">HannXRQ_Chr05g0137491</name>
</gene>
<evidence type="ECO:0000313" key="2">
    <source>
        <dbReference type="Proteomes" id="UP000215914"/>
    </source>
</evidence>
<reference evidence="2" key="1">
    <citation type="journal article" date="2017" name="Nature">
        <title>The sunflower genome provides insights into oil metabolism, flowering and Asterid evolution.</title>
        <authorList>
            <person name="Badouin H."/>
            <person name="Gouzy J."/>
            <person name="Grassa C.J."/>
            <person name="Murat F."/>
            <person name="Staton S.E."/>
            <person name="Cottret L."/>
            <person name="Lelandais-Briere C."/>
            <person name="Owens G.L."/>
            <person name="Carrere S."/>
            <person name="Mayjonade B."/>
            <person name="Legrand L."/>
            <person name="Gill N."/>
            <person name="Kane N.C."/>
            <person name="Bowers J.E."/>
            <person name="Hubner S."/>
            <person name="Bellec A."/>
            <person name="Berard A."/>
            <person name="Berges H."/>
            <person name="Blanchet N."/>
            <person name="Boniface M.C."/>
            <person name="Brunel D."/>
            <person name="Catrice O."/>
            <person name="Chaidir N."/>
            <person name="Claudel C."/>
            <person name="Donnadieu C."/>
            <person name="Faraut T."/>
            <person name="Fievet G."/>
            <person name="Helmstetter N."/>
            <person name="King M."/>
            <person name="Knapp S.J."/>
            <person name="Lai Z."/>
            <person name="Le Paslier M.C."/>
            <person name="Lippi Y."/>
            <person name="Lorenzon L."/>
            <person name="Mandel J.R."/>
            <person name="Marage G."/>
            <person name="Marchand G."/>
            <person name="Marquand E."/>
            <person name="Bret-Mestries E."/>
            <person name="Morien E."/>
            <person name="Nambeesan S."/>
            <person name="Nguyen T."/>
            <person name="Pegot-Espagnet P."/>
            <person name="Pouilly N."/>
            <person name="Raftis F."/>
            <person name="Sallet E."/>
            <person name="Schiex T."/>
            <person name="Thomas J."/>
            <person name="Vandecasteele C."/>
            <person name="Vares D."/>
            <person name="Vear F."/>
            <person name="Vautrin S."/>
            <person name="Crespi M."/>
            <person name="Mangin B."/>
            <person name="Burke J.M."/>
            <person name="Salse J."/>
            <person name="Munos S."/>
            <person name="Vincourt P."/>
            <person name="Rieseberg L.H."/>
            <person name="Langlade N.B."/>
        </authorList>
    </citation>
    <scope>NUCLEOTIDE SEQUENCE [LARGE SCALE GENOMIC DNA]</scope>
    <source>
        <strain evidence="2">cv. SF193</strain>
    </source>
</reference>
<proteinExistence type="predicted"/>
<evidence type="ECO:0000313" key="1">
    <source>
        <dbReference type="EMBL" id="OTG24503.1"/>
    </source>
</evidence>
<dbReference type="Proteomes" id="UP000215914">
    <property type="component" value="Chromosome 5"/>
</dbReference>
<accession>A0A251UNB2</accession>
<protein>
    <submittedName>
        <fullName evidence="1">Uncharacterized protein</fullName>
    </submittedName>
</protein>
<organism evidence="1 2">
    <name type="scientific">Helianthus annuus</name>
    <name type="common">Common sunflower</name>
    <dbReference type="NCBI Taxonomy" id="4232"/>
    <lineage>
        <taxon>Eukaryota</taxon>
        <taxon>Viridiplantae</taxon>
        <taxon>Streptophyta</taxon>
        <taxon>Embryophyta</taxon>
        <taxon>Tracheophyta</taxon>
        <taxon>Spermatophyta</taxon>
        <taxon>Magnoliopsida</taxon>
        <taxon>eudicotyledons</taxon>
        <taxon>Gunneridae</taxon>
        <taxon>Pentapetalae</taxon>
        <taxon>asterids</taxon>
        <taxon>campanulids</taxon>
        <taxon>Asterales</taxon>
        <taxon>Asteraceae</taxon>
        <taxon>Asteroideae</taxon>
        <taxon>Heliantheae alliance</taxon>
        <taxon>Heliantheae</taxon>
        <taxon>Helianthus</taxon>
    </lineage>
</organism>
<keyword evidence="2" id="KW-1185">Reference proteome</keyword>
<dbReference type="InParanoid" id="A0A251UNB2"/>
<sequence>MPSATIASYEIGSSHITFTAHNPPQLLDLRSYGLDQRFTGPNLQILGHQVHIRL</sequence>